<protein>
    <submittedName>
        <fullName evidence="3 4">Uncharacterized protein</fullName>
    </submittedName>
</protein>
<sequence length="135" mass="15301">MSRACNEQKKVTVGELLENDDTDLEGVSDGSSNDGISLRESLFEMDSEEETELKATKKIAEESNKMQVFLFRNSESMNNISDQWMPRSFIDGKYVRYDLNQPSELPHRTSTIAFKNDPPLTVIGLRMCDMLGEAL</sequence>
<evidence type="ECO:0000313" key="4">
    <source>
        <dbReference type="WBParaSite" id="PgE054_g005_t02"/>
    </source>
</evidence>
<dbReference type="WBParaSite" id="PgE054_g005_t02">
    <property type="protein sequence ID" value="PgE054_g005_t02"/>
    <property type="gene ID" value="PgE054_g005"/>
</dbReference>
<reference evidence="3 4" key="1">
    <citation type="submission" date="2022-11" db="UniProtKB">
        <authorList>
            <consortium name="WormBaseParasite"/>
        </authorList>
    </citation>
    <scope>IDENTIFICATION</scope>
</reference>
<name>A0A914ZYV3_PARUN</name>
<dbReference type="WBParaSite" id="PgE054_g005_t01">
    <property type="protein sequence ID" value="PgE054_g005_t01"/>
    <property type="gene ID" value="PgE054_g005"/>
</dbReference>
<evidence type="ECO:0000313" key="3">
    <source>
        <dbReference type="WBParaSite" id="PgE054_g005_t01"/>
    </source>
</evidence>
<dbReference type="GO" id="GO:0016791">
    <property type="term" value="F:phosphatase activity"/>
    <property type="evidence" value="ECO:0007669"/>
    <property type="project" value="UniProtKB-ARBA"/>
</dbReference>
<evidence type="ECO:0000313" key="2">
    <source>
        <dbReference type="Proteomes" id="UP000887569"/>
    </source>
</evidence>
<dbReference type="Gene3D" id="3.40.50.1240">
    <property type="entry name" value="Phosphoglycerate mutase-like"/>
    <property type="match status" value="1"/>
</dbReference>
<evidence type="ECO:0000256" key="1">
    <source>
        <dbReference type="SAM" id="MobiDB-lite"/>
    </source>
</evidence>
<dbReference type="InterPro" id="IPR029033">
    <property type="entry name" value="His_PPase_superfam"/>
</dbReference>
<organism evidence="2 3">
    <name type="scientific">Parascaris univalens</name>
    <name type="common">Nematode worm</name>
    <dbReference type="NCBI Taxonomy" id="6257"/>
    <lineage>
        <taxon>Eukaryota</taxon>
        <taxon>Metazoa</taxon>
        <taxon>Ecdysozoa</taxon>
        <taxon>Nematoda</taxon>
        <taxon>Chromadorea</taxon>
        <taxon>Rhabditida</taxon>
        <taxon>Spirurina</taxon>
        <taxon>Ascaridomorpha</taxon>
        <taxon>Ascaridoidea</taxon>
        <taxon>Ascarididae</taxon>
        <taxon>Parascaris</taxon>
    </lineage>
</organism>
<keyword evidence="2" id="KW-1185">Reference proteome</keyword>
<accession>A0A914ZYV3</accession>
<feature type="compositionally biased region" description="Acidic residues" evidence="1">
    <location>
        <begin position="17"/>
        <end position="26"/>
    </location>
</feature>
<feature type="compositionally biased region" description="Basic and acidic residues" evidence="1">
    <location>
        <begin position="1"/>
        <end position="12"/>
    </location>
</feature>
<feature type="region of interest" description="Disordered" evidence="1">
    <location>
        <begin position="1"/>
        <end position="35"/>
    </location>
</feature>
<proteinExistence type="predicted"/>
<dbReference type="Proteomes" id="UP000887569">
    <property type="component" value="Unplaced"/>
</dbReference>
<dbReference type="AlphaFoldDB" id="A0A914ZYV3"/>